<protein>
    <submittedName>
        <fullName evidence="2">CgeB family protein</fullName>
    </submittedName>
</protein>
<evidence type="ECO:0000259" key="1">
    <source>
        <dbReference type="Pfam" id="PF13524"/>
    </source>
</evidence>
<dbReference type="RefSeq" id="WP_174408259.1">
    <property type="nucleotide sequence ID" value="NZ_BLVP01000001.1"/>
</dbReference>
<reference evidence="2 3" key="1">
    <citation type="submission" date="2020-05" db="EMBL/GenBank/DDBJ databases">
        <title>Draft genome sequence of Desulfovibrio psychrotolerans JS1T.</title>
        <authorList>
            <person name="Ueno A."/>
            <person name="Tamazawa S."/>
            <person name="Tamamura S."/>
            <person name="Murakami T."/>
            <person name="Kiyama T."/>
            <person name="Inomata H."/>
            <person name="Amano Y."/>
            <person name="Miyakawa K."/>
            <person name="Tamaki H."/>
            <person name="Naganuma T."/>
            <person name="Kaneko K."/>
        </authorList>
    </citation>
    <scope>NUCLEOTIDE SEQUENCE [LARGE SCALE GENOMIC DNA]</scope>
    <source>
        <strain evidence="2 3">JS1</strain>
    </source>
</reference>
<comment type="caution">
    <text evidence="2">The sequence shown here is derived from an EMBL/GenBank/DDBJ whole genome shotgun (WGS) entry which is preliminary data.</text>
</comment>
<dbReference type="AlphaFoldDB" id="A0A7J0BPB8"/>
<evidence type="ECO:0000313" key="3">
    <source>
        <dbReference type="Proteomes" id="UP000503820"/>
    </source>
</evidence>
<dbReference type="InterPro" id="IPR055259">
    <property type="entry name" value="YkvP/CgeB_Glyco_trans-like"/>
</dbReference>
<gene>
    <name evidence="2" type="ORF">DSM19430T_02300</name>
</gene>
<sequence>MTDTGRTLRVLVVLPLYGGSLPIGRFCVEGLRESGHMVEVFEAPSFYPAFSALRDLRVTTDRLEYLENSFLQVVSQAVLAKVETFEPDLVLCMAQAPLNRQALKRLRKDGVATAMWFVEDFRLFTYWRAFAPYYDFFAVIQYEPFISQLRDIGVENALYLPMAALPSLHQPMRLSAAEQRKFGADVAFLGAGYPNRRVAFRQLVHLDFKIWGTEWDGEPLLERHVQMGGARISSEDCVKIYNATKINLNLHSSVRAEELVSGGDFVNPRTFELAACGAFQLVDRRSLMPELFSAGELAMFSSPEEMLESIHRYLGDEDARRAVAERGRERVLRDHTYARRMQTLLAFIAERRKGWPEAKRPDIAFAPDIPESLRGELAGMVARLNLPADAAFADVVWAIRQQQGQLSGLETAVLFLDEWKKQYARS</sequence>
<feature type="domain" description="Spore protein YkvP/CgeB glycosyl transferase-like" evidence="1">
    <location>
        <begin position="199"/>
        <end position="346"/>
    </location>
</feature>
<keyword evidence="3" id="KW-1185">Reference proteome</keyword>
<dbReference type="EMBL" id="BLVP01000001">
    <property type="protein sequence ID" value="GFM35546.1"/>
    <property type="molecule type" value="Genomic_DNA"/>
</dbReference>
<name>A0A7J0BPB8_9BACT</name>
<evidence type="ECO:0000313" key="2">
    <source>
        <dbReference type="EMBL" id="GFM35546.1"/>
    </source>
</evidence>
<dbReference type="Pfam" id="PF13524">
    <property type="entry name" value="Glyco_trans_1_2"/>
    <property type="match status" value="1"/>
</dbReference>
<dbReference type="Proteomes" id="UP000503820">
    <property type="component" value="Unassembled WGS sequence"/>
</dbReference>
<accession>A0A7J0BPB8</accession>
<dbReference type="SUPFAM" id="SSF53756">
    <property type="entry name" value="UDP-Glycosyltransferase/glycogen phosphorylase"/>
    <property type="match status" value="1"/>
</dbReference>
<organism evidence="2 3">
    <name type="scientific">Desulfovibrio psychrotolerans</name>
    <dbReference type="NCBI Taxonomy" id="415242"/>
    <lineage>
        <taxon>Bacteria</taxon>
        <taxon>Pseudomonadati</taxon>
        <taxon>Thermodesulfobacteriota</taxon>
        <taxon>Desulfovibrionia</taxon>
        <taxon>Desulfovibrionales</taxon>
        <taxon>Desulfovibrionaceae</taxon>
        <taxon>Desulfovibrio</taxon>
    </lineage>
</organism>
<proteinExistence type="predicted"/>